<evidence type="ECO:0000259" key="6">
    <source>
        <dbReference type="Pfam" id="PF04377"/>
    </source>
</evidence>
<dbReference type="EC" id="2.3.2.29" evidence="4"/>
<comment type="catalytic activity">
    <reaction evidence="4">
        <text>N-terminal L-aspartyl-[protein] + L-leucyl-tRNA(Leu) = N-terminal L-leucyl-L-aspartyl-[protein] + tRNA(Leu) + H(+)</text>
        <dbReference type="Rhea" id="RHEA:50420"/>
        <dbReference type="Rhea" id="RHEA-COMP:9613"/>
        <dbReference type="Rhea" id="RHEA-COMP:9622"/>
        <dbReference type="Rhea" id="RHEA-COMP:12669"/>
        <dbReference type="Rhea" id="RHEA-COMP:12674"/>
        <dbReference type="ChEBI" id="CHEBI:15378"/>
        <dbReference type="ChEBI" id="CHEBI:64720"/>
        <dbReference type="ChEBI" id="CHEBI:78442"/>
        <dbReference type="ChEBI" id="CHEBI:78494"/>
        <dbReference type="ChEBI" id="CHEBI:133042"/>
        <dbReference type="EC" id="2.3.2.29"/>
    </reaction>
</comment>
<comment type="similarity">
    <text evidence="4">Belongs to the R-transferase family. Bpt subfamily.</text>
</comment>
<reference evidence="7 8" key="1">
    <citation type="submission" date="2023-03" db="EMBL/GenBank/DDBJ databases">
        <title>Draft genome sequence of Thalassotalea insulae KCTC 62186T.</title>
        <authorList>
            <person name="Sawabe T."/>
        </authorList>
    </citation>
    <scope>NUCLEOTIDE SEQUENCE [LARGE SCALE GENOMIC DNA]</scope>
    <source>
        <strain evidence="7 8">KCTC 62186</strain>
    </source>
</reference>
<dbReference type="InterPro" id="IPR007472">
    <property type="entry name" value="N-end_Aminoacyl_Trfase_C"/>
</dbReference>
<dbReference type="Pfam" id="PF04377">
    <property type="entry name" value="ATE_C"/>
    <property type="match status" value="1"/>
</dbReference>
<dbReference type="InterPro" id="IPR030700">
    <property type="entry name" value="N-end_Aminoacyl_Trfase"/>
</dbReference>
<dbReference type="InterPro" id="IPR017138">
    <property type="entry name" value="Asp_Glu_LeuTrfase"/>
</dbReference>
<comment type="caution">
    <text evidence="7">The sequence shown here is derived from an EMBL/GenBank/DDBJ whole genome shotgun (WGS) entry which is preliminary data.</text>
</comment>
<name>A0ABQ6GZW2_9GAMM</name>
<evidence type="ECO:0000256" key="4">
    <source>
        <dbReference type="HAMAP-Rule" id="MF_00689"/>
    </source>
</evidence>
<dbReference type="Pfam" id="PF04376">
    <property type="entry name" value="ATE_N"/>
    <property type="match status" value="1"/>
</dbReference>
<keyword evidence="3 4" id="KW-0012">Acyltransferase</keyword>
<evidence type="ECO:0000313" key="7">
    <source>
        <dbReference type="EMBL" id="GLX80315.1"/>
    </source>
</evidence>
<evidence type="ECO:0000256" key="3">
    <source>
        <dbReference type="ARBA" id="ARBA00023315"/>
    </source>
</evidence>
<proteinExistence type="inferred from homology"/>
<dbReference type="NCBIfam" id="NF002342">
    <property type="entry name" value="PRK01305.1-3"/>
    <property type="match status" value="1"/>
</dbReference>
<evidence type="ECO:0000259" key="5">
    <source>
        <dbReference type="Pfam" id="PF04376"/>
    </source>
</evidence>
<protein>
    <recommendedName>
        <fullName evidence="4">Aspartate/glutamate leucyltransferase</fullName>
        <ecNumber evidence="4">2.3.2.29</ecNumber>
    </recommendedName>
</protein>
<dbReference type="RefSeq" id="WP_284246295.1">
    <property type="nucleotide sequence ID" value="NZ_BSST01000001.1"/>
</dbReference>
<dbReference type="GO" id="GO:0016740">
    <property type="term" value="F:transferase activity"/>
    <property type="evidence" value="ECO:0007669"/>
    <property type="project" value="UniProtKB-KW"/>
</dbReference>
<dbReference type="NCBIfam" id="NF002345">
    <property type="entry name" value="PRK01305.2-2"/>
    <property type="match status" value="1"/>
</dbReference>
<comment type="subcellular location">
    <subcellularLocation>
        <location evidence="4">Cytoplasm</location>
    </subcellularLocation>
</comment>
<dbReference type="InterPro" id="IPR016181">
    <property type="entry name" value="Acyl_CoA_acyltransferase"/>
</dbReference>
<gene>
    <name evidence="7" type="primary">ate</name>
    <name evidence="4" type="synonym">bpt</name>
    <name evidence="7" type="ORF">tinsulaeT_36550</name>
</gene>
<dbReference type="SUPFAM" id="SSF55729">
    <property type="entry name" value="Acyl-CoA N-acyltransferases (Nat)"/>
    <property type="match status" value="1"/>
</dbReference>
<keyword evidence="2 4" id="KW-0808">Transferase</keyword>
<dbReference type="NCBIfam" id="NF002341">
    <property type="entry name" value="PRK01305.1-1"/>
    <property type="match status" value="1"/>
</dbReference>
<keyword evidence="1 4" id="KW-0963">Cytoplasm</keyword>
<sequence>MNKSYQLAISQTFPCNYLPEQQERLLIAIDKQLQSAKPYAWLMSQGFRRSGDQIYRPHCINCHACQSLRILAQQFTPSKSQKRIVKKNSAFSQKINNQMQENYYPLYEEYISKVHADGTMYPPNYQQYQSFIECHLIEQIFIETWHREQLISVAVTDILENALSAVYTFYHPDYRSHGLGVYSILTQIEIAKNMGKEFLYLGYHIEGCQKMNYKNKYYPHQILTKNTWLTVNK</sequence>
<dbReference type="InterPro" id="IPR007471">
    <property type="entry name" value="N-end_Aminoacyl_Trfase_N"/>
</dbReference>
<feature type="domain" description="N-end rule aminoacyl transferase C-terminal" evidence="6">
    <location>
        <begin position="103"/>
        <end position="223"/>
    </location>
</feature>
<evidence type="ECO:0000256" key="2">
    <source>
        <dbReference type="ARBA" id="ARBA00022679"/>
    </source>
</evidence>
<dbReference type="Proteomes" id="UP001157186">
    <property type="component" value="Unassembled WGS sequence"/>
</dbReference>
<accession>A0ABQ6GZW2</accession>
<evidence type="ECO:0000313" key="8">
    <source>
        <dbReference type="Proteomes" id="UP001157186"/>
    </source>
</evidence>
<dbReference type="PANTHER" id="PTHR21367:SF1">
    <property type="entry name" value="ARGINYL-TRNA--PROTEIN TRANSFERASE 1"/>
    <property type="match status" value="1"/>
</dbReference>
<dbReference type="PIRSF" id="PIRSF037208">
    <property type="entry name" value="ATE_pro_prd"/>
    <property type="match status" value="1"/>
</dbReference>
<dbReference type="PANTHER" id="PTHR21367">
    <property type="entry name" value="ARGININE-TRNA-PROTEIN TRANSFERASE 1"/>
    <property type="match status" value="1"/>
</dbReference>
<feature type="domain" description="N-end aminoacyl transferase N-terminal" evidence="5">
    <location>
        <begin position="14"/>
        <end position="83"/>
    </location>
</feature>
<dbReference type="HAMAP" id="MF_00689">
    <property type="entry name" value="Bpt"/>
    <property type="match status" value="1"/>
</dbReference>
<dbReference type="EMBL" id="BSST01000001">
    <property type="protein sequence ID" value="GLX80315.1"/>
    <property type="molecule type" value="Genomic_DNA"/>
</dbReference>
<keyword evidence="8" id="KW-1185">Reference proteome</keyword>
<comment type="function">
    <text evidence="4">Functions in the N-end rule pathway of protein degradation where it conjugates Leu from its aminoacyl-tRNA to the N-termini of proteins containing an N-terminal aspartate or glutamate.</text>
</comment>
<evidence type="ECO:0000256" key="1">
    <source>
        <dbReference type="ARBA" id="ARBA00022490"/>
    </source>
</evidence>
<dbReference type="NCBIfam" id="NF002346">
    <property type="entry name" value="PRK01305.2-3"/>
    <property type="match status" value="1"/>
</dbReference>
<organism evidence="7 8">
    <name type="scientific">Thalassotalea insulae</name>
    <dbReference type="NCBI Taxonomy" id="2056778"/>
    <lineage>
        <taxon>Bacteria</taxon>
        <taxon>Pseudomonadati</taxon>
        <taxon>Pseudomonadota</taxon>
        <taxon>Gammaproteobacteria</taxon>
        <taxon>Alteromonadales</taxon>
        <taxon>Colwelliaceae</taxon>
        <taxon>Thalassotalea</taxon>
    </lineage>
</organism>
<comment type="catalytic activity">
    <reaction evidence="4">
        <text>N-terminal L-glutamyl-[protein] + L-leucyl-tRNA(Leu) = N-terminal L-leucyl-L-glutamyl-[protein] + tRNA(Leu) + H(+)</text>
        <dbReference type="Rhea" id="RHEA:50412"/>
        <dbReference type="Rhea" id="RHEA-COMP:9613"/>
        <dbReference type="Rhea" id="RHEA-COMP:9622"/>
        <dbReference type="Rhea" id="RHEA-COMP:12664"/>
        <dbReference type="Rhea" id="RHEA-COMP:12668"/>
        <dbReference type="ChEBI" id="CHEBI:15378"/>
        <dbReference type="ChEBI" id="CHEBI:64721"/>
        <dbReference type="ChEBI" id="CHEBI:78442"/>
        <dbReference type="ChEBI" id="CHEBI:78494"/>
        <dbReference type="ChEBI" id="CHEBI:133041"/>
        <dbReference type="EC" id="2.3.2.29"/>
    </reaction>
</comment>